<feature type="region of interest" description="Disordered" evidence="1">
    <location>
        <begin position="236"/>
        <end position="269"/>
    </location>
</feature>
<keyword evidence="2" id="KW-0732">Signal</keyword>
<dbReference type="Gramene" id="OGLUM06G21510.1">
    <property type="protein sequence ID" value="OGLUM06G21510.1"/>
    <property type="gene ID" value="OGLUM06G21510"/>
</dbReference>
<dbReference type="AlphaFoldDB" id="A0A0E0ABM4"/>
<feature type="chain" id="PRO_5002353722" evidence="2">
    <location>
        <begin position="20"/>
        <end position="269"/>
    </location>
</feature>
<sequence length="269" mass="29264">MSSLFILGCPVLCLPGGAGHGGGAGRGRLLPPPVARFAGAGRPLRLTVAQAAANPGPWLAWDDDSTKVTPYKAIAWSAAEALDLLEQTPPPSAGSAASQDVQEIISTFKNLKELADSDEVPMEPLAATCTLLRYHWYLWQCYHGDPVTRGFPDGLLSFLHRCISFACGPDGYALPCYLNIFGIKADKLPKEAWAKDLVTVAMYASQGTRLVVGKYEKHLLDVFRMRLIADEGKQEEESKIRAEEASHRKWRPDHFVDDDDDGMLGLGGV</sequence>
<feature type="signal peptide" evidence="2">
    <location>
        <begin position="1"/>
        <end position="19"/>
    </location>
</feature>
<dbReference type="EnsemblPlants" id="OGLUM06G21510.1">
    <property type="protein sequence ID" value="OGLUM06G21510.1"/>
    <property type="gene ID" value="OGLUM06G21510"/>
</dbReference>
<evidence type="ECO:0000313" key="3">
    <source>
        <dbReference type="EnsemblPlants" id="OGLUM06G21510.1"/>
    </source>
</evidence>
<feature type="compositionally biased region" description="Basic and acidic residues" evidence="1">
    <location>
        <begin position="236"/>
        <end position="255"/>
    </location>
</feature>
<protein>
    <submittedName>
        <fullName evidence="3">Uncharacterized protein</fullName>
    </submittedName>
</protein>
<evidence type="ECO:0000256" key="1">
    <source>
        <dbReference type="SAM" id="MobiDB-lite"/>
    </source>
</evidence>
<dbReference type="Proteomes" id="UP000026961">
    <property type="component" value="Chromosome 6"/>
</dbReference>
<evidence type="ECO:0000313" key="4">
    <source>
        <dbReference type="Proteomes" id="UP000026961"/>
    </source>
</evidence>
<keyword evidence="4" id="KW-1185">Reference proteome</keyword>
<accession>A0A0E0ABM4</accession>
<reference evidence="3" key="2">
    <citation type="submission" date="2018-05" db="EMBL/GenBank/DDBJ databases">
        <title>OgluRS3 (Oryza glumaepatula Reference Sequence Version 3).</title>
        <authorList>
            <person name="Zhang J."/>
            <person name="Kudrna D."/>
            <person name="Lee S."/>
            <person name="Talag J."/>
            <person name="Welchert J."/>
            <person name="Wing R.A."/>
        </authorList>
    </citation>
    <scope>NUCLEOTIDE SEQUENCE [LARGE SCALE GENOMIC DNA]</scope>
</reference>
<evidence type="ECO:0000256" key="2">
    <source>
        <dbReference type="SAM" id="SignalP"/>
    </source>
</evidence>
<proteinExistence type="predicted"/>
<organism evidence="3">
    <name type="scientific">Oryza glumipatula</name>
    <dbReference type="NCBI Taxonomy" id="40148"/>
    <lineage>
        <taxon>Eukaryota</taxon>
        <taxon>Viridiplantae</taxon>
        <taxon>Streptophyta</taxon>
        <taxon>Embryophyta</taxon>
        <taxon>Tracheophyta</taxon>
        <taxon>Spermatophyta</taxon>
        <taxon>Magnoliopsida</taxon>
        <taxon>Liliopsida</taxon>
        <taxon>Poales</taxon>
        <taxon>Poaceae</taxon>
        <taxon>BOP clade</taxon>
        <taxon>Oryzoideae</taxon>
        <taxon>Oryzeae</taxon>
        <taxon>Oryzinae</taxon>
        <taxon>Oryza</taxon>
    </lineage>
</organism>
<name>A0A0E0ABM4_9ORYZ</name>
<reference evidence="3" key="1">
    <citation type="submission" date="2015-04" db="UniProtKB">
        <authorList>
            <consortium name="EnsemblPlants"/>
        </authorList>
    </citation>
    <scope>IDENTIFICATION</scope>
</reference>
<dbReference type="HOGENOM" id="CLU_1095745_0_0_1"/>